<accession>A0A7R8CWC5</accession>
<dbReference type="GO" id="GO:0034727">
    <property type="term" value="P:piecemeal microautophagy of the nucleus"/>
    <property type="evidence" value="ECO:0007669"/>
    <property type="project" value="TreeGrafter"/>
</dbReference>
<feature type="region of interest" description="Disordered" evidence="3">
    <location>
        <begin position="604"/>
        <end position="645"/>
    </location>
</feature>
<evidence type="ECO:0000256" key="3">
    <source>
        <dbReference type="SAM" id="MobiDB-lite"/>
    </source>
</evidence>
<dbReference type="EMBL" id="HG994584">
    <property type="protein sequence ID" value="CAF2950972.1"/>
    <property type="molecule type" value="Genomic_DNA"/>
</dbReference>
<evidence type="ECO:0000313" key="5">
    <source>
        <dbReference type="EMBL" id="CAF2950972.1"/>
    </source>
</evidence>
<dbReference type="Gene3D" id="3.10.20.90">
    <property type="entry name" value="Phosphatidylinositol 3-kinase Catalytic Subunit, Chain A, domain 1"/>
    <property type="match status" value="1"/>
</dbReference>
<dbReference type="AlphaFoldDB" id="A0A7R8CWC5"/>
<sequence length="1152" mass="131510">MLQLDMNLAVETVGSLKGVLEAQTQIPVEKQILLISGGESCDEEQKVCKYTAGTDTNPIFLFSMSSIEEGGGGCPPLMPSNPNQDMNSDRLKNKVESALSLPDASSTVAIRATIAQEFVEASREQSRLCETLIHDQHLQHQGWSAVVANLEDTASDLHKRYEKFQNAYKQYLKDRNHYKALVDEFDDDITLLDQIPVFPSLLRASSDKSMVGSIIPGEPYDHDRSVSLLEWISERGSNQLDEEQMNKIITNAQGAIEGSKNTSMKEIRGVGDRLSQLEQLLHEAKKVVQEQSDLANAFVQNQQRASNLKDSSILPNLCDSHRQQLIVMSKNYESVVSIRKRCANAKGELSVNLHSRLKWIVFIQNKIAEAAQSIVINFESLRRLGKKLEVMEQLHLAPSMFMTTAVEVVRRKAFSLEFSKQACELSTKFEKVYNEEINLREEFQSKLKKHFICRMFPGLEDNPPSFATKKPKPFDEKLPDITLNDIEELRRKLPELASYLQLPEEKALDHLLNRSYNDGFTEQDGLTRNSLQTMAQRLPSRNSHELMAMSVMNPLSFDNKKIPSHVLIHSRPSSKVNLDNSDTDDTNEDIGKNHLKKLTLSLPSEQNKAINNKPQKHTAISDSSGVDPNSSSSAPPSSSSEGGASLCFKTGASSISSSTPIHPISKLRSELNELKYDVKGFIHKFQTEAMHGLKRELSLYVTSAFGPMSENVTRLKSELLYLNEKGGNELENLRIEKEEQLRESVRKMTLEHELEMDNLKVELNKIQNADNYQQDISNLSKTERDSLLAEKDKIVSILEAGFIQREKLSIKTREEELKKDYQEELERTRKEIYVDLQKDFSDREKHKLDHLETSQKLIDAKKEEEFTLRISQEREKWKNEKVKEIQAEVDKTNMMAKKEIDVLRSRFKIMQASGALERSPSASESELSLESPRPELLEQIRSVMAKEYDNNLKAERNRWEQRLRQISAEHKSQLDDLKAEKQVNFNEVLNSVVEKKDRAIDKLTQEIEELKSRKLKSDDEKRDLETKIEDLGCQNEKLESEINYNQRIGEDCSEDEDLTSLQMENTRLKELLSKRMSDNYSCGKISVTSTDIGDCVMIVWSQETQQYIIYNEKGYYAFLHTDSIQSLGLSEEKRFTTGIVVDGRILRHSKIE</sequence>
<evidence type="ECO:0000259" key="4">
    <source>
        <dbReference type="Pfam" id="PF04108"/>
    </source>
</evidence>
<feature type="coiled-coil region" evidence="2">
    <location>
        <begin position="949"/>
        <end position="1041"/>
    </location>
</feature>
<dbReference type="GO" id="GO:0061723">
    <property type="term" value="P:glycophagy"/>
    <property type="evidence" value="ECO:0007669"/>
    <property type="project" value="TreeGrafter"/>
</dbReference>
<dbReference type="PANTHER" id="PTHR13222:SF1">
    <property type="entry name" value="RB1-INDUCIBLE COILED-COIL PROTEIN 1"/>
    <property type="match status" value="1"/>
</dbReference>
<dbReference type="GO" id="GO:0061709">
    <property type="term" value="P:reticulophagy"/>
    <property type="evidence" value="ECO:0007669"/>
    <property type="project" value="TreeGrafter"/>
</dbReference>
<dbReference type="Proteomes" id="UP000675881">
    <property type="component" value="Chromosome 5"/>
</dbReference>
<dbReference type="CDD" id="cd17060">
    <property type="entry name" value="Ubl_RB1CC1"/>
    <property type="match status" value="1"/>
</dbReference>
<dbReference type="GO" id="GO:1990316">
    <property type="term" value="C:Atg1/ULK1 kinase complex"/>
    <property type="evidence" value="ECO:0007669"/>
    <property type="project" value="TreeGrafter"/>
</dbReference>
<keyword evidence="6" id="KW-1185">Reference proteome</keyword>
<protein>
    <submittedName>
        <fullName evidence="5">RB1CC1</fullName>
    </submittedName>
</protein>
<dbReference type="GO" id="GO:0000045">
    <property type="term" value="P:autophagosome assembly"/>
    <property type="evidence" value="ECO:0007669"/>
    <property type="project" value="InterPro"/>
</dbReference>
<proteinExistence type="predicted"/>
<dbReference type="GO" id="GO:0034517">
    <property type="term" value="P:ribophagy"/>
    <property type="evidence" value="ECO:0007669"/>
    <property type="project" value="TreeGrafter"/>
</dbReference>
<feature type="coiled-coil region" evidence="2">
    <location>
        <begin position="723"/>
        <end position="769"/>
    </location>
</feature>
<feature type="compositionally biased region" description="Low complexity" evidence="3">
    <location>
        <begin position="621"/>
        <end position="645"/>
    </location>
</feature>
<gene>
    <name evidence="5" type="ORF">LSAA_10526</name>
</gene>
<dbReference type="InterPro" id="IPR040040">
    <property type="entry name" value="ATG11"/>
</dbReference>
<organism evidence="5 6">
    <name type="scientific">Lepeophtheirus salmonis</name>
    <name type="common">Salmon louse</name>
    <name type="synonym">Caligus salmonis</name>
    <dbReference type="NCBI Taxonomy" id="72036"/>
    <lineage>
        <taxon>Eukaryota</taxon>
        <taxon>Metazoa</taxon>
        <taxon>Ecdysozoa</taxon>
        <taxon>Arthropoda</taxon>
        <taxon>Crustacea</taxon>
        <taxon>Multicrustacea</taxon>
        <taxon>Hexanauplia</taxon>
        <taxon>Copepoda</taxon>
        <taxon>Siphonostomatoida</taxon>
        <taxon>Caligidae</taxon>
        <taxon>Lepeophtheirus</taxon>
    </lineage>
</organism>
<dbReference type="GO" id="GO:0060090">
    <property type="term" value="F:molecular adaptor activity"/>
    <property type="evidence" value="ECO:0007669"/>
    <property type="project" value="TreeGrafter"/>
</dbReference>
<reference evidence="5" key="1">
    <citation type="submission" date="2021-02" db="EMBL/GenBank/DDBJ databases">
        <authorList>
            <person name="Bekaert M."/>
        </authorList>
    </citation>
    <scope>NUCLEOTIDE SEQUENCE</scope>
    <source>
        <strain evidence="5">IoA-00</strain>
    </source>
</reference>
<dbReference type="GO" id="GO:0000422">
    <property type="term" value="P:autophagy of mitochondrion"/>
    <property type="evidence" value="ECO:0007669"/>
    <property type="project" value="TreeGrafter"/>
</dbReference>
<evidence type="ECO:0000256" key="1">
    <source>
        <dbReference type="ARBA" id="ARBA00023006"/>
    </source>
</evidence>
<feature type="domain" description="Autophagy protein ATG17-like" evidence="4">
    <location>
        <begin position="114"/>
        <end position="446"/>
    </location>
</feature>
<dbReference type="InterPro" id="IPR019954">
    <property type="entry name" value="Ubiquitin_CS"/>
</dbReference>
<dbReference type="InterPro" id="IPR045326">
    <property type="entry name" value="ATG17-like_dom"/>
</dbReference>
<keyword evidence="1" id="KW-0072">Autophagy</keyword>
<dbReference type="PANTHER" id="PTHR13222">
    <property type="entry name" value="RB1-INDUCIBLE COILED-COIL"/>
    <property type="match status" value="1"/>
</dbReference>
<evidence type="ECO:0000256" key="2">
    <source>
        <dbReference type="SAM" id="Coils"/>
    </source>
</evidence>
<dbReference type="GO" id="GO:0019901">
    <property type="term" value="F:protein kinase binding"/>
    <property type="evidence" value="ECO:0007669"/>
    <property type="project" value="TreeGrafter"/>
</dbReference>
<name>A0A7R8CWC5_LEPSM</name>
<keyword evidence="2" id="KW-0175">Coiled coil</keyword>
<evidence type="ECO:0000313" key="6">
    <source>
        <dbReference type="Proteomes" id="UP000675881"/>
    </source>
</evidence>
<dbReference type="Pfam" id="PF04108">
    <property type="entry name" value="ATG17_like"/>
    <property type="match status" value="1"/>
</dbReference>
<feature type="compositionally biased region" description="Polar residues" evidence="3">
    <location>
        <begin position="604"/>
        <end position="613"/>
    </location>
</feature>
<dbReference type="GO" id="GO:0034045">
    <property type="term" value="C:phagophore assembly site membrane"/>
    <property type="evidence" value="ECO:0007669"/>
    <property type="project" value="TreeGrafter"/>
</dbReference>
<dbReference type="PROSITE" id="PS00299">
    <property type="entry name" value="UBIQUITIN_1"/>
    <property type="match status" value="1"/>
</dbReference>
<dbReference type="OrthoDB" id="447953at2759"/>